<keyword evidence="9" id="KW-0472">Membrane</keyword>
<feature type="domain" description="Pectinesterase catalytic" evidence="10">
    <location>
        <begin position="43"/>
        <end position="326"/>
    </location>
</feature>
<keyword evidence="12" id="KW-1185">Reference proteome</keyword>
<evidence type="ECO:0000256" key="9">
    <source>
        <dbReference type="SAM" id="Phobius"/>
    </source>
</evidence>
<dbReference type="PANTHER" id="PTHR31321">
    <property type="entry name" value="ACYL-COA THIOESTER HYDROLASE YBHC-RELATED"/>
    <property type="match status" value="1"/>
</dbReference>
<protein>
    <recommendedName>
        <fullName evidence="3">pectinesterase</fullName>
        <ecNumber evidence="3">3.1.1.11</ecNumber>
    </recommendedName>
</protein>
<evidence type="ECO:0000256" key="8">
    <source>
        <dbReference type="ARBA" id="ARBA00057335"/>
    </source>
</evidence>
<keyword evidence="9" id="KW-1133">Transmembrane helix</keyword>
<keyword evidence="5" id="KW-0063">Aspartyl esterase</keyword>
<dbReference type="AlphaFoldDB" id="A0AAW1IQE2"/>
<reference evidence="11" key="1">
    <citation type="submission" date="2024-03" db="EMBL/GenBank/DDBJ databases">
        <title>WGS assembly of Saponaria officinalis var. Norfolk2.</title>
        <authorList>
            <person name="Jenkins J."/>
            <person name="Shu S."/>
            <person name="Grimwood J."/>
            <person name="Barry K."/>
            <person name="Goodstein D."/>
            <person name="Schmutz J."/>
            <person name="Leebens-Mack J."/>
            <person name="Osbourn A."/>
        </authorList>
    </citation>
    <scope>NUCLEOTIDE SEQUENCE [LARGE SCALE GENOMIC DNA]</scope>
    <source>
        <strain evidence="11">JIC</strain>
    </source>
</reference>
<feature type="transmembrane region" description="Helical" evidence="9">
    <location>
        <begin position="6"/>
        <end position="26"/>
    </location>
</feature>
<evidence type="ECO:0000313" key="11">
    <source>
        <dbReference type="EMBL" id="KAK9692156.1"/>
    </source>
</evidence>
<evidence type="ECO:0000259" key="10">
    <source>
        <dbReference type="Pfam" id="PF01095"/>
    </source>
</evidence>
<dbReference type="Pfam" id="PF01095">
    <property type="entry name" value="Pectinesterase"/>
    <property type="match status" value="1"/>
</dbReference>
<evidence type="ECO:0000256" key="1">
    <source>
        <dbReference type="ARBA" id="ARBA00005184"/>
    </source>
</evidence>
<evidence type="ECO:0000313" key="12">
    <source>
        <dbReference type="Proteomes" id="UP001443914"/>
    </source>
</evidence>
<comment type="catalytic activity">
    <reaction evidence="7">
        <text>[(1-&gt;4)-alpha-D-galacturonosyl methyl ester](n) + n H2O = [(1-&gt;4)-alpha-D-galacturonosyl](n) + n methanol + n H(+)</text>
        <dbReference type="Rhea" id="RHEA:22380"/>
        <dbReference type="Rhea" id="RHEA-COMP:14570"/>
        <dbReference type="Rhea" id="RHEA-COMP:14573"/>
        <dbReference type="ChEBI" id="CHEBI:15377"/>
        <dbReference type="ChEBI" id="CHEBI:15378"/>
        <dbReference type="ChEBI" id="CHEBI:17790"/>
        <dbReference type="ChEBI" id="CHEBI:140522"/>
        <dbReference type="ChEBI" id="CHEBI:140523"/>
        <dbReference type="EC" id="3.1.1.11"/>
    </reaction>
</comment>
<comment type="similarity">
    <text evidence="2">Belongs to the pectinesterase family.</text>
</comment>
<comment type="caution">
    <text evidence="11">The sequence shown here is derived from an EMBL/GenBank/DDBJ whole genome shotgun (WGS) entry which is preliminary data.</text>
</comment>
<comment type="function">
    <text evidence="8">Acts in the modification of cell walls via demethylesterification of cell wall pectin.</text>
</comment>
<dbReference type="SUPFAM" id="SSF51126">
    <property type="entry name" value="Pectin lyase-like"/>
    <property type="match status" value="1"/>
</dbReference>
<dbReference type="FunFam" id="2.160.20.10:FF:000013">
    <property type="entry name" value="Pectinesterase"/>
    <property type="match status" value="1"/>
</dbReference>
<dbReference type="EC" id="3.1.1.11" evidence="3"/>
<organism evidence="11 12">
    <name type="scientific">Saponaria officinalis</name>
    <name type="common">Common soapwort</name>
    <name type="synonym">Lychnis saponaria</name>
    <dbReference type="NCBI Taxonomy" id="3572"/>
    <lineage>
        <taxon>Eukaryota</taxon>
        <taxon>Viridiplantae</taxon>
        <taxon>Streptophyta</taxon>
        <taxon>Embryophyta</taxon>
        <taxon>Tracheophyta</taxon>
        <taxon>Spermatophyta</taxon>
        <taxon>Magnoliopsida</taxon>
        <taxon>eudicotyledons</taxon>
        <taxon>Gunneridae</taxon>
        <taxon>Pentapetalae</taxon>
        <taxon>Caryophyllales</taxon>
        <taxon>Caryophyllaceae</taxon>
        <taxon>Caryophylleae</taxon>
        <taxon>Saponaria</taxon>
    </lineage>
</organism>
<keyword evidence="4" id="KW-0378">Hydrolase</keyword>
<dbReference type="InterPro" id="IPR000070">
    <property type="entry name" value="Pectinesterase_cat"/>
</dbReference>
<evidence type="ECO:0000256" key="7">
    <source>
        <dbReference type="ARBA" id="ARBA00047928"/>
    </source>
</evidence>
<evidence type="ECO:0000256" key="6">
    <source>
        <dbReference type="ARBA" id="ARBA00023180"/>
    </source>
</evidence>
<accession>A0AAW1IQE2</accession>
<dbReference type="Proteomes" id="UP001443914">
    <property type="component" value="Unassembled WGS sequence"/>
</dbReference>
<evidence type="ECO:0000256" key="5">
    <source>
        <dbReference type="ARBA" id="ARBA00023085"/>
    </source>
</evidence>
<evidence type="ECO:0000256" key="3">
    <source>
        <dbReference type="ARBA" id="ARBA00013229"/>
    </source>
</evidence>
<proteinExistence type="inferred from homology"/>
<dbReference type="GO" id="GO:0030599">
    <property type="term" value="F:pectinesterase activity"/>
    <property type="evidence" value="ECO:0007669"/>
    <property type="project" value="UniProtKB-EC"/>
</dbReference>
<dbReference type="GO" id="GO:0045490">
    <property type="term" value="P:pectin catabolic process"/>
    <property type="evidence" value="ECO:0007669"/>
    <property type="project" value="TreeGrafter"/>
</dbReference>
<dbReference type="EMBL" id="JBDFQZ010000009">
    <property type="protein sequence ID" value="KAK9692156.1"/>
    <property type="molecule type" value="Genomic_DNA"/>
</dbReference>
<dbReference type="GO" id="GO:0042545">
    <property type="term" value="P:cell wall modification"/>
    <property type="evidence" value="ECO:0007669"/>
    <property type="project" value="InterPro"/>
</dbReference>
<dbReference type="Gene3D" id="2.160.20.10">
    <property type="entry name" value="Single-stranded right-handed beta-helix, Pectin lyase-like"/>
    <property type="match status" value="1"/>
</dbReference>
<dbReference type="PANTHER" id="PTHR31321:SF85">
    <property type="entry name" value="PECTINESTERASE CATALYTIC DOMAIN-CONTAINING PROTEIN"/>
    <property type="match status" value="1"/>
</dbReference>
<evidence type="ECO:0000256" key="4">
    <source>
        <dbReference type="ARBA" id="ARBA00022801"/>
    </source>
</evidence>
<gene>
    <name evidence="11" type="ORF">RND81_09G244500</name>
</gene>
<evidence type="ECO:0000256" key="2">
    <source>
        <dbReference type="ARBA" id="ARBA00008891"/>
    </source>
</evidence>
<dbReference type="InterPro" id="IPR011050">
    <property type="entry name" value="Pectin_lyase_fold/virulence"/>
</dbReference>
<dbReference type="InterPro" id="IPR012334">
    <property type="entry name" value="Pectin_lyas_fold"/>
</dbReference>
<keyword evidence="9" id="KW-0812">Transmembrane</keyword>
<keyword evidence="6" id="KW-0325">Glycoprotein</keyword>
<sequence>MASVIIIIYEIILSIIYLFYVCNYAFSLHYSGGNYHGQITSIIIVDKFGNGNFTKVQDAVNSVPVNNYLWICIHVRAGIYNEKVTISKEKRYIILEGEGRRITVIQSADGGEFLKTSTFSLFASNFVARKITFKNIHDHQMSLRPAPAAIISGDKAAFFECGFMSVQDTLTDSLGRHYFESCYIQGAVDFIWGDGQSIYRRCTINVTYEVTKGNDVGYITAQARHGAKSKSGFVFVECSIVGTIGSIYLGRAYTIHSRVLFYKSRLEGRIAPQGWLPWYSAGKVNDVVFAEEGCRGDGANRSKRVRWEKRLSNKEVESLVNVDVFINNDGWLNKLPTPLHT</sequence>
<name>A0AAW1IQE2_SAPOF</name>
<comment type="pathway">
    <text evidence="1">Glycan metabolism; pectin degradation; 2-dehydro-3-deoxy-D-gluconate from pectin: step 1/5.</text>
</comment>